<keyword evidence="1" id="KW-0472">Membrane</keyword>
<keyword evidence="1" id="KW-0812">Transmembrane</keyword>
<organism evidence="2 3">
    <name type="scientific">Photorhabdus asymbiotica</name>
    <dbReference type="NCBI Taxonomy" id="291112"/>
    <lineage>
        <taxon>Bacteria</taxon>
        <taxon>Pseudomonadati</taxon>
        <taxon>Pseudomonadota</taxon>
        <taxon>Gammaproteobacteria</taxon>
        <taxon>Enterobacterales</taxon>
        <taxon>Morganellaceae</taxon>
        <taxon>Photorhabdus</taxon>
    </lineage>
</organism>
<evidence type="ECO:0000313" key="2">
    <source>
        <dbReference type="EMBL" id="RKS54419.1"/>
    </source>
</evidence>
<name>A0ABX9SGE5_9GAMM</name>
<proteinExistence type="predicted"/>
<evidence type="ECO:0000313" key="3">
    <source>
        <dbReference type="Proteomes" id="UP000280955"/>
    </source>
</evidence>
<sequence>MNKLSTVLIVGYVFFCVLFIYMMSYFEKEYYIDGIDIKNICDVYNALVVDDTRDFDAPVSLLFLFPLFYHAAKKRFKSLFFNVISVVLLAYWVWRFFIRLIVCI</sequence>
<gene>
    <name evidence="2" type="ORF">BDD30_3987</name>
</gene>
<dbReference type="Proteomes" id="UP000280955">
    <property type="component" value="Unassembled WGS sequence"/>
</dbReference>
<reference evidence="2 3" key="1">
    <citation type="submission" date="2018-10" db="EMBL/GenBank/DDBJ databases">
        <title>Genomic Encyclopedia of Archaeal and Bacterial Type Strains, Phase II (KMG-II): from individual species to whole genera.</title>
        <authorList>
            <person name="Goeker M."/>
        </authorList>
    </citation>
    <scope>NUCLEOTIDE SEQUENCE [LARGE SCALE GENOMIC DNA]</scope>
    <source>
        <strain evidence="2 3">DSM 15149</strain>
    </source>
</reference>
<accession>A0ABX9SGE5</accession>
<keyword evidence="1" id="KW-1133">Transmembrane helix</keyword>
<feature type="transmembrane region" description="Helical" evidence="1">
    <location>
        <begin position="55"/>
        <end position="72"/>
    </location>
</feature>
<protein>
    <submittedName>
        <fullName evidence="2">Uncharacterized protein DUF2645</fullName>
    </submittedName>
</protein>
<dbReference type="Pfam" id="PF10840">
    <property type="entry name" value="DUF2645"/>
    <property type="match status" value="1"/>
</dbReference>
<feature type="transmembrane region" description="Helical" evidence="1">
    <location>
        <begin position="7"/>
        <end position="26"/>
    </location>
</feature>
<dbReference type="RefSeq" id="WP_012776524.1">
    <property type="nucleotide sequence ID" value="NC_012962.1"/>
</dbReference>
<dbReference type="EMBL" id="RBLJ01000005">
    <property type="protein sequence ID" value="RKS54419.1"/>
    <property type="molecule type" value="Genomic_DNA"/>
</dbReference>
<dbReference type="InterPro" id="IPR022553">
    <property type="entry name" value="DUF2645"/>
</dbReference>
<comment type="caution">
    <text evidence="2">The sequence shown here is derived from an EMBL/GenBank/DDBJ whole genome shotgun (WGS) entry which is preliminary data.</text>
</comment>
<keyword evidence="3" id="KW-1185">Reference proteome</keyword>
<evidence type="ECO:0000256" key="1">
    <source>
        <dbReference type="SAM" id="Phobius"/>
    </source>
</evidence>
<feature type="transmembrane region" description="Helical" evidence="1">
    <location>
        <begin position="79"/>
        <end position="98"/>
    </location>
</feature>